<evidence type="ECO:0000256" key="1">
    <source>
        <dbReference type="ARBA" id="ARBA00022737"/>
    </source>
</evidence>
<dbReference type="Pfam" id="PF13181">
    <property type="entry name" value="TPR_8"/>
    <property type="match status" value="1"/>
</dbReference>
<keyword evidence="4" id="KW-0732">Signal</keyword>
<comment type="caution">
    <text evidence="5">The sequence shown here is derived from an EMBL/GenBank/DDBJ whole genome shotgun (WGS) entry which is preliminary data.</text>
</comment>
<proteinExistence type="predicted"/>
<dbReference type="Pfam" id="PF13174">
    <property type="entry name" value="TPR_6"/>
    <property type="match status" value="2"/>
</dbReference>
<keyword evidence="2 3" id="KW-0802">TPR repeat</keyword>
<name>A0A934WWH2_9BACT</name>
<reference evidence="5" key="1">
    <citation type="submission" date="2021-01" db="EMBL/GenBank/DDBJ databases">
        <title>Marivirga aurantiaca sp. nov., isolated from intertidal surface sediments.</title>
        <authorList>
            <person name="Zhang M."/>
        </authorList>
    </citation>
    <scope>NUCLEOTIDE SEQUENCE</scope>
    <source>
        <strain evidence="5">S37H4</strain>
    </source>
</reference>
<feature type="signal peptide" evidence="4">
    <location>
        <begin position="1"/>
        <end position="20"/>
    </location>
</feature>
<feature type="repeat" description="TPR" evidence="3">
    <location>
        <begin position="465"/>
        <end position="498"/>
    </location>
</feature>
<keyword evidence="1" id="KW-0677">Repeat</keyword>
<gene>
    <name evidence="5" type="ORF">JKA74_04200</name>
</gene>
<dbReference type="Gene3D" id="1.25.40.10">
    <property type="entry name" value="Tetratricopeptide repeat domain"/>
    <property type="match status" value="9"/>
</dbReference>
<dbReference type="SMART" id="SM00028">
    <property type="entry name" value="TPR"/>
    <property type="match status" value="15"/>
</dbReference>
<dbReference type="InterPro" id="IPR051012">
    <property type="entry name" value="CellSynth/LPSAsmb/PSIAsmb"/>
</dbReference>
<dbReference type="AlphaFoldDB" id="A0A934WWH2"/>
<dbReference type="Pfam" id="PF07719">
    <property type="entry name" value="TPR_2"/>
    <property type="match status" value="1"/>
</dbReference>
<evidence type="ECO:0000313" key="5">
    <source>
        <dbReference type="EMBL" id="MBK6264227.1"/>
    </source>
</evidence>
<keyword evidence="6" id="KW-1185">Reference proteome</keyword>
<dbReference type="InterPro" id="IPR013105">
    <property type="entry name" value="TPR_2"/>
</dbReference>
<protein>
    <submittedName>
        <fullName evidence="5">Tetratricopeptide repeat protein</fullName>
    </submittedName>
</protein>
<evidence type="ECO:0000256" key="4">
    <source>
        <dbReference type="SAM" id="SignalP"/>
    </source>
</evidence>
<feature type="repeat" description="TPR" evidence="3">
    <location>
        <begin position="871"/>
        <end position="904"/>
    </location>
</feature>
<organism evidence="5 6">
    <name type="scientific">Marivirga aurantiaca</name>
    <dbReference type="NCBI Taxonomy" id="2802615"/>
    <lineage>
        <taxon>Bacteria</taxon>
        <taxon>Pseudomonadati</taxon>
        <taxon>Bacteroidota</taxon>
        <taxon>Cytophagia</taxon>
        <taxon>Cytophagales</taxon>
        <taxon>Marivirgaceae</taxon>
        <taxon>Marivirga</taxon>
    </lineage>
</organism>
<feature type="chain" id="PRO_5037761808" evidence="4">
    <location>
        <begin position="21"/>
        <end position="1025"/>
    </location>
</feature>
<dbReference type="PANTHER" id="PTHR45586:SF1">
    <property type="entry name" value="LIPOPOLYSACCHARIDE ASSEMBLY PROTEIN B"/>
    <property type="match status" value="1"/>
</dbReference>
<dbReference type="SUPFAM" id="SSF48452">
    <property type="entry name" value="TPR-like"/>
    <property type="match status" value="7"/>
</dbReference>
<dbReference type="PANTHER" id="PTHR45586">
    <property type="entry name" value="TPR REPEAT-CONTAINING PROTEIN PA4667"/>
    <property type="match status" value="1"/>
</dbReference>
<dbReference type="InterPro" id="IPR011990">
    <property type="entry name" value="TPR-like_helical_dom_sf"/>
</dbReference>
<evidence type="ECO:0000313" key="6">
    <source>
        <dbReference type="Proteomes" id="UP000611723"/>
    </source>
</evidence>
<evidence type="ECO:0000256" key="3">
    <source>
        <dbReference type="PROSITE-ProRule" id="PRU00339"/>
    </source>
</evidence>
<feature type="repeat" description="TPR" evidence="3">
    <location>
        <begin position="103"/>
        <end position="136"/>
    </location>
</feature>
<dbReference type="InterPro" id="IPR019734">
    <property type="entry name" value="TPR_rpt"/>
</dbReference>
<sequence>MIYKIITPLLFLCLPFFANAQYAHVRQSADDLYKEGVKLFQSQQYNSAQKLLEEYANHPHSNDLQSQNAEYLSALSAIYLFHADGEARIKNFVNTYPANSYADEAYFELGNFYFREKNYPKAIQYYEETDEDVLGQKDKEDYQFKLAYSYFSRKAFSEALPYFNKLKRSSSSYQSAASYYAGYIAFEQGDYNQALIDLKKAGENDSYSSTTATMIANIYYRQKKYDQVIEYAQNISNNVSGMASADLSLIIGDSYYFKNNYSKASEYFTDFRDKSKAKPEREVLYRMAYAEYKQENTGEATQLFEQVGLGKDSLSQYSTYYLGKLYLENDNPRYAVNAFQQAKLLDYIPAIKEESQYQLAKLYIKQKLFSDAISELKDFVSRYPQSNYATEANELLSQAYLNTNAYELAIEFIESIPNKTLRLKEAYQKVAFYQGAEYFNQAQFYKAVQFFEKSVSYPQNKSLAGKAYYWMGEAYATGKKYEEAINAYEKALNHSSSSDEWYPALQYGLAHVYYNDKQFSNALNYFNAYVKYGKSRPYYEDALIRLADCYYVSKKYSLALSNYQTAIDQKNEKSDYAYFQKGVIHSILSENEKANRHFDVVISTYKKSNYYDNALFQKALMAFESGKYSEAIDGFSYLLKATNQTPLRPYALSKRAIAYFNLRKYKEAEEDYKMILDNYLTHQTANGALLGLQEIYSMQGLSGDLDKYLAEYKKANPNDKEITSIEFDAAKSIYFNQNYNKAIAAFQNYLNEYPDNALSYEAKYYLADSYYRSQQYDKALPYFYEVVQEDKTPFVKRSVQKIAELELERSNYENAELYYNKVLELADNDKDKYIAWSGLLQIAKAQSLYSEMIQYADLILDKAAVNPNVMNEAYLNKGLAYYYQGDYKNAESHFKSAVNNAKDANAAEAKYLIALMQYNKDEHQNSINTLFELNNDFANYSEWLGKSFLLIADNYYEMNELFQAKATLNSIIENAQSVVLKKEAQLKLAKIEEEDQRKAEVIKNEEDSIRALQGEMILDTDSTKN</sequence>
<dbReference type="RefSeq" id="WP_201429897.1">
    <property type="nucleotide sequence ID" value="NZ_JAEQBW010000001.1"/>
</dbReference>
<feature type="repeat" description="TPR" evidence="3">
    <location>
        <begin position="760"/>
        <end position="793"/>
    </location>
</feature>
<evidence type="ECO:0000256" key="2">
    <source>
        <dbReference type="ARBA" id="ARBA00022803"/>
    </source>
</evidence>
<accession>A0A934WWH2</accession>
<dbReference type="PROSITE" id="PS50005">
    <property type="entry name" value="TPR"/>
    <property type="match status" value="4"/>
</dbReference>
<dbReference type="Pfam" id="PF13432">
    <property type="entry name" value="TPR_16"/>
    <property type="match status" value="4"/>
</dbReference>
<dbReference type="InterPro" id="IPR006597">
    <property type="entry name" value="Sel1-like"/>
</dbReference>
<dbReference type="EMBL" id="JAEQBW010000001">
    <property type="protein sequence ID" value="MBK6264227.1"/>
    <property type="molecule type" value="Genomic_DNA"/>
</dbReference>
<dbReference type="Proteomes" id="UP000611723">
    <property type="component" value="Unassembled WGS sequence"/>
</dbReference>
<dbReference type="SMART" id="SM00671">
    <property type="entry name" value="SEL1"/>
    <property type="match status" value="6"/>
</dbReference>